<evidence type="ECO:0000313" key="2">
    <source>
        <dbReference type="Proteomes" id="UP000235916"/>
    </source>
</evidence>
<dbReference type="RefSeq" id="WP_102767953.1">
    <property type="nucleotide sequence ID" value="NZ_POSP01000003.1"/>
</dbReference>
<protein>
    <recommendedName>
        <fullName evidence="3">Restriction endonuclease type IV Mrr domain-containing protein</fullName>
    </recommendedName>
</protein>
<name>A0A2N8KX47_9BURK</name>
<dbReference type="AlphaFoldDB" id="A0A2N8KX47"/>
<organism evidence="1 2">
    <name type="scientific">Kinneretia aquatilis</name>
    <dbReference type="NCBI Taxonomy" id="2070761"/>
    <lineage>
        <taxon>Bacteria</taxon>
        <taxon>Pseudomonadati</taxon>
        <taxon>Pseudomonadota</taxon>
        <taxon>Betaproteobacteria</taxon>
        <taxon>Burkholderiales</taxon>
        <taxon>Sphaerotilaceae</taxon>
        <taxon>Roseateles</taxon>
    </lineage>
</organism>
<proteinExistence type="predicted"/>
<accession>A0A2N8KX47</accession>
<dbReference type="OrthoDB" id="8481836at2"/>
<keyword evidence="2" id="KW-1185">Reference proteome</keyword>
<evidence type="ECO:0000313" key="1">
    <source>
        <dbReference type="EMBL" id="PND38033.1"/>
    </source>
</evidence>
<reference evidence="1 2" key="1">
    <citation type="submission" date="2018-01" db="EMBL/GenBank/DDBJ databases">
        <title>Draft genome sequence of Paucibacter aquatile CR182 isolated from freshwater of the Nakdong River.</title>
        <authorList>
            <person name="Choi A."/>
            <person name="Chung E.J."/>
        </authorList>
    </citation>
    <scope>NUCLEOTIDE SEQUENCE [LARGE SCALE GENOMIC DNA]</scope>
    <source>
        <strain evidence="1 2">CR182</strain>
    </source>
</reference>
<evidence type="ECO:0008006" key="3">
    <source>
        <dbReference type="Google" id="ProtNLM"/>
    </source>
</evidence>
<gene>
    <name evidence="1" type="ORF">C1O66_11200</name>
</gene>
<comment type="caution">
    <text evidence="1">The sequence shown here is derived from an EMBL/GenBank/DDBJ whole genome shotgun (WGS) entry which is preliminary data.</text>
</comment>
<sequence length="176" mass="20129">MSEQQQQRLIVGVDKFENIVALLLEEAGFWVRRGFKVALTQDEKRQIGKTSAPKPEIDMLAYHPGRQELLVLEVKAYQDTPGVKLAQMQEVHEVPTGRFKLFTSDLYRQVVFTRLQQQLLELGQIAEHTQLRLGLIPGKVNQGQSEALRALMQERDWFFWSPDEVKAKVAARSAQG</sequence>
<dbReference type="EMBL" id="POSP01000003">
    <property type="protein sequence ID" value="PND38033.1"/>
    <property type="molecule type" value="Genomic_DNA"/>
</dbReference>
<dbReference type="Proteomes" id="UP000235916">
    <property type="component" value="Unassembled WGS sequence"/>
</dbReference>